<gene>
    <name evidence="4" type="ORF">NQ318_003949</name>
</gene>
<dbReference type="EMBL" id="JAPWTK010000009">
    <property type="protein sequence ID" value="KAJ8960224.1"/>
    <property type="molecule type" value="Genomic_DNA"/>
</dbReference>
<evidence type="ECO:0000313" key="4">
    <source>
        <dbReference type="EMBL" id="KAJ8960224.1"/>
    </source>
</evidence>
<dbReference type="InterPro" id="IPR035892">
    <property type="entry name" value="C2_domain_sf"/>
</dbReference>
<dbReference type="GO" id="GO:0046928">
    <property type="term" value="P:regulation of neurotransmitter secretion"/>
    <property type="evidence" value="ECO:0007669"/>
    <property type="project" value="TreeGrafter"/>
</dbReference>
<dbReference type="PANTHER" id="PTHR45911">
    <property type="entry name" value="C2 DOMAIN-CONTAINING PROTEIN"/>
    <property type="match status" value="1"/>
</dbReference>
<dbReference type="Gene3D" id="2.60.40.150">
    <property type="entry name" value="C2 domain"/>
    <property type="match status" value="1"/>
</dbReference>
<reference evidence="4" key="1">
    <citation type="journal article" date="2023" name="Insect Mol. Biol.">
        <title>Genome sequencing provides insights into the evolution of gene families encoding plant cell wall-degrading enzymes in longhorned beetles.</title>
        <authorList>
            <person name="Shin N.R."/>
            <person name="Okamura Y."/>
            <person name="Kirsch R."/>
            <person name="Pauchet Y."/>
        </authorList>
    </citation>
    <scope>NUCLEOTIDE SEQUENCE</scope>
    <source>
        <strain evidence="4">AMC_N1</strain>
    </source>
</reference>
<dbReference type="GO" id="GO:0030672">
    <property type="term" value="C:synaptic vesicle membrane"/>
    <property type="evidence" value="ECO:0007669"/>
    <property type="project" value="TreeGrafter"/>
</dbReference>
<dbReference type="Proteomes" id="UP001162162">
    <property type="component" value="Unassembled WGS sequence"/>
</dbReference>
<evidence type="ECO:0000259" key="3">
    <source>
        <dbReference type="PROSITE" id="PS50004"/>
    </source>
</evidence>
<keyword evidence="2" id="KW-0106">Calcium</keyword>
<feature type="domain" description="C2" evidence="3">
    <location>
        <begin position="208"/>
        <end position="325"/>
    </location>
</feature>
<dbReference type="Pfam" id="PF00168">
    <property type="entry name" value="C2"/>
    <property type="match status" value="1"/>
</dbReference>
<dbReference type="InterPro" id="IPR000008">
    <property type="entry name" value="C2_dom"/>
</dbReference>
<keyword evidence="5" id="KW-1185">Reference proteome</keyword>
<dbReference type="CDD" id="cd08376">
    <property type="entry name" value="C2B_MCTP_PRT"/>
    <property type="match status" value="1"/>
</dbReference>
<dbReference type="PRINTS" id="PR00360">
    <property type="entry name" value="C2DOMAIN"/>
</dbReference>
<dbReference type="SUPFAM" id="SSF49562">
    <property type="entry name" value="C2 domain (Calcium/lipid-binding domain, CaLB)"/>
    <property type="match status" value="1"/>
</dbReference>
<dbReference type="SMART" id="SM00239">
    <property type="entry name" value="C2"/>
    <property type="match status" value="1"/>
</dbReference>
<dbReference type="GO" id="GO:0005509">
    <property type="term" value="F:calcium ion binding"/>
    <property type="evidence" value="ECO:0007669"/>
    <property type="project" value="TreeGrafter"/>
</dbReference>
<dbReference type="AlphaFoldDB" id="A0AAV8Z7V4"/>
<sequence>MIDYTATSRIRRKVKTKFTHLKNRLHDELSHSLNDLSSIDRDNISLHLKKLVKKNASGSTTSLDSLDEHDDPNITITRVLATTFDVSHQSVKNVFKRETLRSYKLQLVHELNEDDFDIRVEFCEDMMAITIMTARNNIFSDEAIDELAVSGQVRTLIATSDSEDNNSEKQTSTKFKVCLDDHDDHTLMERVGQKLRETRDDVHRYFQRNSRLQDVNKRLKSQIWSSVVTIVLVEGKNLLACDPETGTSDPYVKFRLGNEKYKSRVIWRSLNPRWLEQLDLHLYDDGDQQLEITVWDKDRSRDDFMGRCVINLSELDREKTYGLWQELEDGAGSLHLLLTISGTTASETISDLTTYEDNPREKQTLFDRYGPESAPQRRVGTIQLYEN</sequence>
<evidence type="ECO:0000256" key="2">
    <source>
        <dbReference type="ARBA" id="ARBA00022837"/>
    </source>
</evidence>
<dbReference type="PROSITE" id="PS50004">
    <property type="entry name" value="C2"/>
    <property type="match status" value="1"/>
</dbReference>
<evidence type="ECO:0000313" key="5">
    <source>
        <dbReference type="Proteomes" id="UP001162162"/>
    </source>
</evidence>
<dbReference type="PANTHER" id="PTHR45911:SF4">
    <property type="entry name" value="MULTIPLE C2 AND TRANSMEMBRANE DOMAIN-CONTAINING PROTEIN"/>
    <property type="match status" value="1"/>
</dbReference>
<comment type="caution">
    <text evidence="4">The sequence shown here is derived from an EMBL/GenBank/DDBJ whole genome shotgun (WGS) entry which is preliminary data.</text>
</comment>
<keyword evidence="1" id="KW-0479">Metal-binding</keyword>
<proteinExistence type="predicted"/>
<organism evidence="4 5">
    <name type="scientific">Aromia moschata</name>
    <dbReference type="NCBI Taxonomy" id="1265417"/>
    <lineage>
        <taxon>Eukaryota</taxon>
        <taxon>Metazoa</taxon>
        <taxon>Ecdysozoa</taxon>
        <taxon>Arthropoda</taxon>
        <taxon>Hexapoda</taxon>
        <taxon>Insecta</taxon>
        <taxon>Pterygota</taxon>
        <taxon>Neoptera</taxon>
        <taxon>Endopterygota</taxon>
        <taxon>Coleoptera</taxon>
        <taxon>Polyphaga</taxon>
        <taxon>Cucujiformia</taxon>
        <taxon>Chrysomeloidea</taxon>
        <taxon>Cerambycidae</taxon>
        <taxon>Cerambycinae</taxon>
        <taxon>Callichromatini</taxon>
        <taxon>Aromia</taxon>
    </lineage>
</organism>
<evidence type="ECO:0000256" key="1">
    <source>
        <dbReference type="ARBA" id="ARBA00022723"/>
    </source>
</evidence>
<protein>
    <recommendedName>
        <fullName evidence="3">C2 domain-containing protein</fullName>
    </recommendedName>
</protein>
<accession>A0AAV8Z7V4</accession>
<dbReference type="FunFam" id="2.60.40.150:FF:000174">
    <property type="entry name" value="Multiple C2 domains, transmembrane 2a"/>
    <property type="match status" value="1"/>
</dbReference>
<name>A0AAV8Z7V4_9CUCU</name>